<sequence>MATRFNHQFSLSLALTFSLFFFTTFSFTEDVELASLLRFKASIDDPKNSLSRWSKASSLHHCNWTGITCTRAPSLYVSSINLQSLNLSGEISDSVCNLPYLTHLDLSQNLFNQPIPLHLSSCLTLETLNLSANLIWGTIPDQISEFTALRVLDLSSNHVEGKIPEGLGLLSNLQVLNLGSNLLTGLVPPVIGKLSELVVLDLSENSYLVSEIPSSIGKLDKLEHLLLQRSGFHGAVPTSFVGLTSLKVLDLCLNNLTGSIGPSSLKNLVSLDVSQNKITGSFPSGVCSGNSLVSLSLHSNLFEGSLPNSIGECLTLERFQVQENGFSGEFPVGLWSSPKIKIIRAGNNQFTGHVPDSVSLASSLEQVEIDNNSFTNTIPHGLGLIKNLYKFSASENGFNGELPPNFCDSPVLSIVNISHNTLSGKIPEIKNCKKLVSLSLAGNAFTGEIPKSLAELHVLTYLDLSANKLTGSIPPELQSLKLALFNVSYNKLSGEVAPSLVSGLPASFLQGNPGLCGPGFPHPCSSGRSSFFHKALLLLLICLLLALAASLFVSYRYYRKKAQFKSTWRSEFYYPLRLTEQELMKVVNESSPSDVYVLSLSSGELIAVKKLVNSRNISSKALKAEVRTIAKIRHKNVIRILGFCFTDELIFLIYEHTHNGSLHDMLLSKPGDQLQWSVRLKIALGVAQALAYISKDYVPHLLHRNLKSTNILLDKDFEPKISDFALDHIVGEAASQSYSCYTAPENNYSKKATEEMDVYSFGVVLLELVTGQRAEEGASGESFDIAKQVRRKINLTDGAEQVLDQKILSNSCQSDMLKTLDIALNCIAVAAEKRPSLLQVIKALQCIISSSVAASSEELPVSA</sequence>
<dbReference type="Pfam" id="PF07714">
    <property type="entry name" value="PK_Tyr_Ser-Thr"/>
    <property type="match status" value="1"/>
</dbReference>
<dbReference type="PANTHER" id="PTHR48010">
    <property type="entry name" value="OS05G0588300 PROTEIN"/>
    <property type="match status" value="1"/>
</dbReference>
<keyword evidence="2" id="KW-0433">Leucine-rich repeat</keyword>
<dbReference type="PANTHER" id="PTHR48010:SF55">
    <property type="entry name" value="OS01G0607900 PROTEIN"/>
    <property type="match status" value="1"/>
</dbReference>
<evidence type="ECO:0000256" key="12">
    <source>
        <dbReference type="ARBA" id="ARBA00023180"/>
    </source>
</evidence>
<dbReference type="KEGG" id="rsz:108817189"/>
<keyword evidence="12" id="KW-0325">Glycoprotein</keyword>
<evidence type="ECO:0000256" key="10">
    <source>
        <dbReference type="ARBA" id="ARBA00023136"/>
    </source>
</evidence>
<name>A0A6J0KC80_RAPSA</name>
<dbReference type="InterPro" id="IPR011009">
    <property type="entry name" value="Kinase-like_dom_sf"/>
</dbReference>
<dbReference type="GO" id="GO:0016020">
    <property type="term" value="C:membrane"/>
    <property type="evidence" value="ECO:0007669"/>
    <property type="project" value="UniProtKB-SubCell"/>
</dbReference>
<keyword evidence="3" id="KW-0808">Transferase</keyword>
<dbReference type="FunFam" id="3.80.10.10:FF:000516">
    <property type="entry name" value="Leucine-rich repeat family protein"/>
    <property type="match status" value="1"/>
</dbReference>
<keyword evidence="9" id="KW-1133">Transmembrane helix</keyword>
<dbReference type="GO" id="GO:0005524">
    <property type="term" value="F:ATP binding"/>
    <property type="evidence" value="ECO:0007669"/>
    <property type="project" value="UniProtKB-KW"/>
</dbReference>
<dbReference type="OrthoDB" id="2015831at2759"/>
<dbReference type="InterPro" id="IPR001611">
    <property type="entry name" value="Leu-rich_rpt"/>
</dbReference>
<gene>
    <name evidence="15" type="primary">LOC108817189</name>
</gene>
<keyword evidence="6" id="KW-0677">Repeat</keyword>
<evidence type="ECO:0000256" key="3">
    <source>
        <dbReference type="ARBA" id="ARBA00022679"/>
    </source>
</evidence>
<keyword evidence="7" id="KW-0547">Nucleotide-binding</keyword>
<proteinExistence type="predicted"/>
<dbReference type="InterPro" id="IPR050994">
    <property type="entry name" value="At_inactive_RLKs"/>
</dbReference>
<keyword evidence="4" id="KW-0812">Transmembrane</keyword>
<dbReference type="GO" id="GO:0004674">
    <property type="term" value="F:protein serine/threonine kinase activity"/>
    <property type="evidence" value="ECO:0007669"/>
    <property type="project" value="UniProtKB-EC"/>
</dbReference>
<dbReference type="InterPro" id="IPR032675">
    <property type="entry name" value="LRR_dom_sf"/>
</dbReference>
<evidence type="ECO:0000256" key="8">
    <source>
        <dbReference type="ARBA" id="ARBA00022840"/>
    </source>
</evidence>
<keyword evidence="8" id="KW-0067">ATP-binding</keyword>
<evidence type="ECO:0000256" key="5">
    <source>
        <dbReference type="ARBA" id="ARBA00022729"/>
    </source>
</evidence>
<comment type="subcellular location">
    <subcellularLocation>
        <location evidence="1">Membrane</location>
        <topology evidence="1">Single-pass type I membrane protein</topology>
    </subcellularLocation>
</comment>
<keyword evidence="10" id="KW-0472">Membrane</keyword>
<dbReference type="InterPro" id="IPR003591">
    <property type="entry name" value="Leu-rich_rpt_typical-subtyp"/>
</dbReference>
<dbReference type="SUPFAM" id="SSF52058">
    <property type="entry name" value="L domain-like"/>
    <property type="match status" value="1"/>
</dbReference>
<evidence type="ECO:0000256" key="11">
    <source>
        <dbReference type="ARBA" id="ARBA00023170"/>
    </source>
</evidence>
<keyword evidence="5" id="KW-0732">Signal</keyword>
<keyword evidence="14" id="KW-1185">Reference proteome</keyword>
<dbReference type="Gene3D" id="3.30.200.20">
    <property type="entry name" value="Phosphorylase Kinase, domain 1"/>
    <property type="match status" value="1"/>
</dbReference>
<evidence type="ECO:0000256" key="9">
    <source>
        <dbReference type="ARBA" id="ARBA00022989"/>
    </source>
</evidence>
<dbReference type="SUPFAM" id="SSF52047">
    <property type="entry name" value="RNI-like"/>
    <property type="match status" value="1"/>
</dbReference>
<dbReference type="Pfam" id="PF00560">
    <property type="entry name" value="LRR_1"/>
    <property type="match status" value="3"/>
</dbReference>
<feature type="domain" description="Protein kinase" evidence="13">
    <location>
        <begin position="581"/>
        <end position="848"/>
    </location>
</feature>
<dbReference type="FunFam" id="3.80.10.10:FF:000534">
    <property type="entry name" value="Probably inactive leucine-rich repeat receptor-like protein kinase At5g06940"/>
    <property type="match status" value="1"/>
</dbReference>
<dbReference type="RefSeq" id="XP_018445332.1">
    <property type="nucleotide sequence ID" value="XM_018589830.2"/>
</dbReference>
<protein>
    <submittedName>
        <fullName evidence="15">Probably inactive leucine-rich repeat receptor-like protein kinase At5g06940</fullName>
    </submittedName>
</protein>
<dbReference type="Pfam" id="PF08263">
    <property type="entry name" value="LRRNT_2"/>
    <property type="match status" value="1"/>
</dbReference>
<dbReference type="InterPro" id="IPR055414">
    <property type="entry name" value="LRR_R13L4/SHOC2-like"/>
</dbReference>
<dbReference type="Proteomes" id="UP000504610">
    <property type="component" value="Chromosome 7"/>
</dbReference>
<reference evidence="15" key="2">
    <citation type="submission" date="2025-08" db="UniProtKB">
        <authorList>
            <consortium name="RefSeq"/>
        </authorList>
    </citation>
    <scope>IDENTIFICATION</scope>
    <source>
        <tissue evidence="15">Leaf</tissue>
    </source>
</reference>
<dbReference type="Gene3D" id="3.80.10.10">
    <property type="entry name" value="Ribonuclease Inhibitor"/>
    <property type="match status" value="3"/>
</dbReference>
<evidence type="ECO:0000256" key="4">
    <source>
        <dbReference type="ARBA" id="ARBA00022692"/>
    </source>
</evidence>
<evidence type="ECO:0000313" key="14">
    <source>
        <dbReference type="Proteomes" id="UP000504610"/>
    </source>
</evidence>
<evidence type="ECO:0000313" key="15">
    <source>
        <dbReference type="RefSeq" id="XP_018445332.1"/>
    </source>
</evidence>
<dbReference type="Gene3D" id="1.10.510.10">
    <property type="entry name" value="Transferase(Phosphotransferase) domain 1"/>
    <property type="match status" value="1"/>
</dbReference>
<organism evidence="14 15">
    <name type="scientific">Raphanus sativus</name>
    <name type="common">Radish</name>
    <name type="synonym">Raphanus raphanistrum var. sativus</name>
    <dbReference type="NCBI Taxonomy" id="3726"/>
    <lineage>
        <taxon>Eukaryota</taxon>
        <taxon>Viridiplantae</taxon>
        <taxon>Streptophyta</taxon>
        <taxon>Embryophyta</taxon>
        <taxon>Tracheophyta</taxon>
        <taxon>Spermatophyta</taxon>
        <taxon>Magnoliopsida</taxon>
        <taxon>eudicotyledons</taxon>
        <taxon>Gunneridae</taxon>
        <taxon>Pentapetalae</taxon>
        <taxon>rosids</taxon>
        <taxon>malvids</taxon>
        <taxon>Brassicales</taxon>
        <taxon>Brassicaceae</taxon>
        <taxon>Brassiceae</taxon>
        <taxon>Raphanus</taxon>
    </lineage>
</organism>
<dbReference type="SUPFAM" id="SSF56112">
    <property type="entry name" value="Protein kinase-like (PK-like)"/>
    <property type="match status" value="1"/>
</dbReference>
<evidence type="ECO:0000256" key="2">
    <source>
        <dbReference type="ARBA" id="ARBA00022614"/>
    </source>
</evidence>
<evidence type="ECO:0000259" key="13">
    <source>
        <dbReference type="PROSITE" id="PS50011"/>
    </source>
</evidence>
<dbReference type="PROSITE" id="PS50011">
    <property type="entry name" value="PROTEIN_KINASE_DOM"/>
    <property type="match status" value="1"/>
</dbReference>
<dbReference type="SMART" id="SM00369">
    <property type="entry name" value="LRR_TYP"/>
    <property type="match status" value="6"/>
</dbReference>
<dbReference type="InterPro" id="IPR000719">
    <property type="entry name" value="Prot_kinase_dom"/>
</dbReference>
<reference evidence="14" key="1">
    <citation type="journal article" date="2019" name="Database">
        <title>The radish genome database (RadishGD): an integrated information resource for radish genomics.</title>
        <authorList>
            <person name="Yu H.J."/>
            <person name="Baek S."/>
            <person name="Lee Y.J."/>
            <person name="Cho A."/>
            <person name="Mun J.H."/>
        </authorList>
    </citation>
    <scope>NUCLEOTIDE SEQUENCE [LARGE SCALE GENOMIC DNA]</scope>
    <source>
        <strain evidence="14">cv. WK10039</strain>
    </source>
</reference>
<dbReference type="Pfam" id="PF23598">
    <property type="entry name" value="LRR_14"/>
    <property type="match status" value="1"/>
</dbReference>
<evidence type="ECO:0000256" key="1">
    <source>
        <dbReference type="ARBA" id="ARBA00004479"/>
    </source>
</evidence>
<dbReference type="InterPro" id="IPR013210">
    <property type="entry name" value="LRR_N_plant-typ"/>
</dbReference>
<accession>A0A6J0KC80</accession>
<dbReference type="FunFam" id="1.10.510.10:FF:000388">
    <property type="entry name" value="Leucine-rich repeat receptor-like tyrosine-protein kinase PXC3"/>
    <property type="match status" value="1"/>
</dbReference>
<dbReference type="GeneID" id="108817189"/>
<evidence type="ECO:0000256" key="6">
    <source>
        <dbReference type="ARBA" id="ARBA00022737"/>
    </source>
</evidence>
<dbReference type="AlphaFoldDB" id="A0A6J0KC80"/>
<keyword evidence="11" id="KW-0675">Receptor</keyword>
<dbReference type="InterPro" id="IPR001245">
    <property type="entry name" value="Ser-Thr/Tyr_kinase_cat_dom"/>
</dbReference>
<evidence type="ECO:0000256" key="7">
    <source>
        <dbReference type="ARBA" id="ARBA00022741"/>
    </source>
</evidence>